<feature type="non-terminal residue" evidence="3">
    <location>
        <position position="184"/>
    </location>
</feature>
<reference evidence="3" key="1">
    <citation type="submission" date="2015-11" db="EMBL/GenBank/DDBJ databases">
        <title>De novo transcriptome assembly of four potential Pierce s Disease insect vectors from Arizona vineyards.</title>
        <authorList>
            <person name="Tassone E.E."/>
        </authorList>
    </citation>
    <scope>NUCLEOTIDE SEQUENCE</scope>
</reference>
<dbReference type="EMBL" id="GEBQ01026950">
    <property type="protein sequence ID" value="JAT13027.1"/>
    <property type="molecule type" value="Transcribed_RNA"/>
</dbReference>
<evidence type="ECO:0000256" key="1">
    <source>
        <dbReference type="SAM" id="Coils"/>
    </source>
</evidence>
<evidence type="ECO:0000313" key="3">
    <source>
        <dbReference type="EMBL" id="JAT13027.1"/>
    </source>
</evidence>
<proteinExistence type="predicted"/>
<protein>
    <submittedName>
        <fullName evidence="3">Uncharacterized protein</fullName>
    </submittedName>
</protein>
<feature type="coiled-coil region" evidence="1">
    <location>
        <begin position="33"/>
        <end position="102"/>
    </location>
</feature>
<organism evidence="3">
    <name type="scientific">Graphocephala atropunctata</name>
    <dbReference type="NCBI Taxonomy" id="36148"/>
    <lineage>
        <taxon>Eukaryota</taxon>
        <taxon>Metazoa</taxon>
        <taxon>Ecdysozoa</taxon>
        <taxon>Arthropoda</taxon>
        <taxon>Hexapoda</taxon>
        <taxon>Insecta</taxon>
        <taxon>Pterygota</taxon>
        <taxon>Neoptera</taxon>
        <taxon>Paraneoptera</taxon>
        <taxon>Hemiptera</taxon>
        <taxon>Auchenorrhyncha</taxon>
        <taxon>Membracoidea</taxon>
        <taxon>Cicadellidae</taxon>
        <taxon>Cicadellinae</taxon>
        <taxon>Cicadellini</taxon>
        <taxon>Graphocephala</taxon>
    </lineage>
</organism>
<evidence type="ECO:0000256" key="2">
    <source>
        <dbReference type="SAM" id="MobiDB-lite"/>
    </source>
</evidence>
<keyword evidence="1" id="KW-0175">Coiled coil</keyword>
<dbReference type="AlphaFoldDB" id="A0A1B6KNL9"/>
<sequence>MFIIKWTCNKCSNSKTNDYDEDECTDMTIDELNEVLKEQLTSMNEVVKTLNEDLFQAQQEIKNLKNEKVHLEHMLLKNTEEIIKLENKISEQQESFTEVKRTKQHSNRLSLPCGSVPSMLGLNQFPSLVSKTKKINNKSKKGDTCGSTLSNSFISENPFHLLSVDDDAQKSVDRQDSHRQSKML</sequence>
<feature type="region of interest" description="Disordered" evidence="2">
    <location>
        <begin position="165"/>
        <end position="184"/>
    </location>
</feature>
<gene>
    <name evidence="3" type="ORF">g.21367</name>
</gene>
<feature type="compositionally biased region" description="Basic and acidic residues" evidence="2">
    <location>
        <begin position="167"/>
        <end position="184"/>
    </location>
</feature>
<name>A0A1B6KNL9_9HEMI</name>
<accession>A0A1B6KNL9</accession>